<proteinExistence type="predicted"/>
<dbReference type="AlphaFoldDB" id="A0ABD6EQB0"/>
<evidence type="ECO:0000313" key="3">
    <source>
        <dbReference type="Proteomes" id="UP001608902"/>
    </source>
</evidence>
<feature type="region of interest" description="Disordered" evidence="1">
    <location>
        <begin position="35"/>
        <end position="84"/>
    </location>
</feature>
<gene>
    <name evidence="2" type="ORF">AB6A40_007073</name>
</gene>
<dbReference type="Proteomes" id="UP001608902">
    <property type="component" value="Unassembled WGS sequence"/>
</dbReference>
<feature type="compositionally biased region" description="Basic and acidic residues" evidence="1">
    <location>
        <begin position="61"/>
        <end position="80"/>
    </location>
</feature>
<name>A0ABD6EQB0_9BILA</name>
<accession>A0ABD6EQB0</accession>
<evidence type="ECO:0000256" key="1">
    <source>
        <dbReference type="SAM" id="MobiDB-lite"/>
    </source>
</evidence>
<dbReference type="EMBL" id="JBGFUD010005448">
    <property type="protein sequence ID" value="MFH4980364.1"/>
    <property type="molecule type" value="Genomic_DNA"/>
</dbReference>
<comment type="caution">
    <text evidence="2">The sequence shown here is derived from an EMBL/GenBank/DDBJ whole genome shotgun (WGS) entry which is preliminary data.</text>
</comment>
<keyword evidence="3" id="KW-1185">Reference proteome</keyword>
<sequence>MVVVVSCWDPAGEVFVYSRTERWSVKKAGVSEPCLRMRDSTSKGAGQYGPHGRRRASTSDPTREQELRVDRLSASSEHHHIIVRSQRSQVRRLGECQCCKKVNSS</sequence>
<protein>
    <submittedName>
        <fullName evidence="2">Uncharacterized protein</fullName>
    </submittedName>
</protein>
<organism evidence="2 3">
    <name type="scientific">Gnathostoma spinigerum</name>
    <dbReference type="NCBI Taxonomy" id="75299"/>
    <lineage>
        <taxon>Eukaryota</taxon>
        <taxon>Metazoa</taxon>
        <taxon>Ecdysozoa</taxon>
        <taxon>Nematoda</taxon>
        <taxon>Chromadorea</taxon>
        <taxon>Rhabditida</taxon>
        <taxon>Spirurina</taxon>
        <taxon>Gnathostomatomorpha</taxon>
        <taxon>Gnathostomatoidea</taxon>
        <taxon>Gnathostomatidae</taxon>
        <taxon>Gnathostoma</taxon>
    </lineage>
</organism>
<reference evidence="2 3" key="1">
    <citation type="submission" date="2024-08" db="EMBL/GenBank/DDBJ databases">
        <title>Gnathostoma spinigerum genome.</title>
        <authorList>
            <person name="Gonzalez-Bertolin B."/>
            <person name="Monzon S."/>
            <person name="Zaballos A."/>
            <person name="Jimenez P."/>
            <person name="Dekumyoy P."/>
            <person name="Varona S."/>
            <person name="Cuesta I."/>
            <person name="Sumanam S."/>
            <person name="Adisakwattana P."/>
            <person name="Gasser R.B."/>
            <person name="Hernandez-Gonzalez A."/>
            <person name="Young N.D."/>
            <person name="Perteguer M.J."/>
        </authorList>
    </citation>
    <scope>NUCLEOTIDE SEQUENCE [LARGE SCALE GENOMIC DNA]</scope>
    <source>
        <strain evidence="2">AL3</strain>
        <tissue evidence="2">Liver</tissue>
    </source>
</reference>
<evidence type="ECO:0000313" key="2">
    <source>
        <dbReference type="EMBL" id="MFH4980364.1"/>
    </source>
</evidence>